<dbReference type="KEGG" id="sgn:SGRA_4108"/>
<reference evidence="1 2" key="1">
    <citation type="journal article" date="2012" name="Stand. Genomic Sci.">
        <title>Complete genome sequencing and analysis of Saprospira grandis str. Lewin, a predatory marine bacterium.</title>
        <authorList>
            <person name="Saw J.H."/>
            <person name="Yuryev A."/>
            <person name="Kanbe M."/>
            <person name="Hou S."/>
            <person name="Young A.G."/>
            <person name="Aizawa S."/>
            <person name="Alam M."/>
        </authorList>
    </citation>
    <scope>NUCLEOTIDE SEQUENCE [LARGE SCALE GENOMIC DNA]</scope>
    <source>
        <strain evidence="1 2">Lewin</strain>
    </source>
</reference>
<protein>
    <submittedName>
        <fullName evidence="1">Uncharacterized protein</fullName>
    </submittedName>
</protein>
<dbReference type="EMBL" id="CP002831">
    <property type="protein sequence ID" value="AFC26823.1"/>
    <property type="molecule type" value="Genomic_DNA"/>
</dbReference>
<organism evidence="1 2">
    <name type="scientific">Saprospira grandis (strain Lewin)</name>
    <dbReference type="NCBI Taxonomy" id="984262"/>
    <lineage>
        <taxon>Bacteria</taxon>
        <taxon>Pseudomonadati</taxon>
        <taxon>Bacteroidota</taxon>
        <taxon>Saprospiria</taxon>
        <taxon>Saprospirales</taxon>
        <taxon>Saprospiraceae</taxon>
        <taxon>Saprospira</taxon>
    </lineage>
</organism>
<keyword evidence="2" id="KW-1185">Reference proteome</keyword>
<proteinExistence type="predicted"/>
<evidence type="ECO:0000313" key="1">
    <source>
        <dbReference type="EMBL" id="AFC26823.1"/>
    </source>
</evidence>
<evidence type="ECO:0000313" key="2">
    <source>
        <dbReference type="Proteomes" id="UP000007519"/>
    </source>
</evidence>
<dbReference type="RefSeq" id="WP_015694402.1">
    <property type="nucleotide sequence ID" value="NC_016940.1"/>
</dbReference>
<sequence length="128" mass="14363">MDGKFVLHTYSADGAPAEELLEGDSYERNISDPQKGDVGIYYLGSRMEHVEKYESSKTVSSKGGVGLKQTGLSPQKTWEEKKFDRYEVVRKSNLENTKVSTKEGSINNGVRTVNQVQFDKIQQKVKGQ</sequence>
<gene>
    <name evidence="1" type="ordered locus">SGRA_4108</name>
</gene>
<dbReference type="AlphaFoldDB" id="H6L7F1"/>
<dbReference type="STRING" id="984262.SGRA_4108"/>
<accession>H6L7F1</accession>
<name>H6L7F1_SAPGL</name>
<dbReference type="Proteomes" id="UP000007519">
    <property type="component" value="Chromosome"/>
</dbReference>
<dbReference type="HOGENOM" id="CLU_1958027_0_0_10"/>